<feature type="compositionally biased region" description="Basic and acidic residues" evidence="1">
    <location>
        <begin position="60"/>
        <end position="75"/>
    </location>
</feature>
<evidence type="ECO:0000313" key="3">
    <source>
        <dbReference type="Proteomes" id="UP001066276"/>
    </source>
</evidence>
<comment type="caution">
    <text evidence="2">The sequence shown here is derived from an EMBL/GenBank/DDBJ whole genome shotgun (WGS) entry which is preliminary data.</text>
</comment>
<dbReference type="AlphaFoldDB" id="A0AAV7X213"/>
<reference evidence="2" key="1">
    <citation type="journal article" date="2022" name="bioRxiv">
        <title>Sequencing and chromosome-scale assembly of the giantPleurodeles waltlgenome.</title>
        <authorList>
            <person name="Brown T."/>
            <person name="Elewa A."/>
            <person name="Iarovenko S."/>
            <person name="Subramanian E."/>
            <person name="Araus A.J."/>
            <person name="Petzold A."/>
            <person name="Susuki M."/>
            <person name="Suzuki K.-i.T."/>
            <person name="Hayashi T."/>
            <person name="Toyoda A."/>
            <person name="Oliveira C."/>
            <person name="Osipova E."/>
            <person name="Leigh N.D."/>
            <person name="Simon A."/>
            <person name="Yun M.H."/>
        </authorList>
    </citation>
    <scope>NUCLEOTIDE SEQUENCE</scope>
    <source>
        <strain evidence="2">20211129_DDA</strain>
        <tissue evidence="2">Liver</tissue>
    </source>
</reference>
<dbReference type="EMBL" id="JANPWB010000001">
    <property type="protein sequence ID" value="KAJ1219031.1"/>
    <property type="molecule type" value="Genomic_DNA"/>
</dbReference>
<organism evidence="2 3">
    <name type="scientific">Pleurodeles waltl</name>
    <name type="common">Iberian ribbed newt</name>
    <dbReference type="NCBI Taxonomy" id="8319"/>
    <lineage>
        <taxon>Eukaryota</taxon>
        <taxon>Metazoa</taxon>
        <taxon>Chordata</taxon>
        <taxon>Craniata</taxon>
        <taxon>Vertebrata</taxon>
        <taxon>Euteleostomi</taxon>
        <taxon>Amphibia</taxon>
        <taxon>Batrachia</taxon>
        <taxon>Caudata</taxon>
        <taxon>Salamandroidea</taxon>
        <taxon>Salamandridae</taxon>
        <taxon>Pleurodelinae</taxon>
        <taxon>Pleurodeles</taxon>
    </lineage>
</organism>
<keyword evidence="3" id="KW-1185">Reference proteome</keyword>
<evidence type="ECO:0000313" key="2">
    <source>
        <dbReference type="EMBL" id="KAJ1219031.1"/>
    </source>
</evidence>
<protein>
    <submittedName>
        <fullName evidence="2">Uncharacterized protein</fullName>
    </submittedName>
</protein>
<dbReference type="Proteomes" id="UP001066276">
    <property type="component" value="Chromosome 1_1"/>
</dbReference>
<gene>
    <name evidence="2" type="ORF">NDU88_006602</name>
</gene>
<sequence length="115" mass="12915">MPLSFVDPLHPWQALPDYLSGAKAWQYTETPGKGDQRLRCRYGPEFPEVLCSGLQPPPQPEKERKTRPRQREKNKASVASELPASVPALIQHAGKPLLLRQRRTALRAEHLGLSA</sequence>
<evidence type="ECO:0000256" key="1">
    <source>
        <dbReference type="SAM" id="MobiDB-lite"/>
    </source>
</evidence>
<accession>A0AAV7X213</accession>
<feature type="region of interest" description="Disordered" evidence="1">
    <location>
        <begin position="49"/>
        <end position="82"/>
    </location>
</feature>
<name>A0AAV7X213_PLEWA</name>
<proteinExistence type="predicted"/>